<feature type="domain" description="Outer membrane protein beta-barrel" evidence="1">
    <location>
        <begin position="481"/>
        <end position="796"/>
    </location>
</feature>
<dbReference type="KEGG" id="nia:A8C56_22000"/>
<gene>
    <name evidence="2" type="ORF">A8C56_22000</name>
</gene>
<dbReference type="STRING" id="1176587.A8C56_22000"/>
<dbReference type="Gene3D" id="2.60.40.1120">
    <property type="entry name" value="Carboxypeptidase-like, regulatory domain"/>
    <property type="match status" value="1"/>
</dbReference>
<name>A0A1A9I6J9_9BACT</name>
<evidence type="ECO:0000313" key="2">
    <source>
        <dbReference type="EMBL" id="ANH83298.1"/>
    </source>
</evidence>
<dbReference type="Pfam" id="PF13620">
    <property type="entry name" value="CarboxypepD_reg"/>
    <property type="match status" value="1"/>
</dbReference>
<sequence>MQTINRPLLKCLRLIVIVMICTVGGVHAQGVVTGKLIDSATQKPLYMATITVFKAADTTVVTYRLSGQDGAFRIPGLSEGVRYRAIVSFTGYGVYRQEFQLANGQATHDMGTILMQPDAKDLDEVLVVAERPPMVIRKDTVEFNANAFKTLPNALVEDLLKKLPGVQVDKDGNITVNGKRVNRILVDGKNFFGSDPKMASRNLPSNVIDKVQVTDDKDELLQNGDDNLNNVGKVINLTFKKGVKKGLFGKAYAGGGGGENGGRFEAGAIANMFRDTLQVSLLGYSNNLNRPGFGWTDLMQTGGLQRNRDVSGGGNNSSNNSNFGSNIMINGINFGGMSRLGGVTTSNGLGFNLNHSPNTKKSFFVQYYYGRVHTDVETDNSTKIITGDTLVTNTSRYNTLLKGNTHTIGAGMNLKPDSVTAITATVTYITAGEDNNSTNAQTGVNNFLGDLNSGNVLTNGFTDNHILRENFSLTKQSRTKKGRRISVAQGINWNKKTTDTYTDGLIRYFQPYQRDSLTNQLRQEPVPAWFAYAGANYREPLGNIFFLRAGVRYEYENLKNNVGTFDREKADQKVDTLSGAFSRTANRYIANAGIEFKKGNLSITPGIRYQYQQFENTVSYVPDPSVQKLSNFLPQLEIVYKKLNVTLQRNVLLPDYSYLIPVRNNTSIYITNLGNINLLPATQNSINVNLNTFNPKNNLNVWSWAEASATDNDVVQSITMDNGIQTILPVNANGSRRIAANFGLNQDFKNKKSFTFSWNFGTWTQYLVNKFFYNQQLSTQKRLNSNIWSNLGFNWNDKLEINPAYSFSYMNVKNTNPLFTPQSSFDQTIGTELIFRYIKHIIFETEGRYLNNNAFANPEYRSMFMWNAGINFTFFADERAVLRLYANDILNQTRNTDIVPYQNMVRTTYSNIIGQYFLATFTYNLRPAGAKKKVGGGWSLW</sequence>
<dbReference type="AlphaFoldDB" id="A0A1A9I6J9"/>
<dbReference type="Proteomes" id="UP000077667">
    <property type="component" value="Chromosome"/>
</dbReference>
<evidence type="ECO:0000313" key="3">
    <source>
        <dbReference type="Proteomes" id="UP000077667"/>
    </source>
</evidence>
<dbReference type="SUPFAM" id="SSF49464">
    <property type="entry name" value="Carboxypeptidase regulatory domain-like"/>
    <property type="match status" value="1"/>
</dbReference>
<protein>
    <recommendedName>
        <fullName evidence="1">Outer membrane protein beta-barrel domain-containing protein</fullName>
    </recommendedName>
</protein>
<dbReference type="InterPro" id="IPR041700">
    <property type="entry name" value="OMP_b-brl_3"/>
</dbReference>
<dbReference type="Pfam" id="PF14905">
    <property type="entry name" value="OMP_b-brl_3"/>
    <property type="match status" value="1"/>
</dbReference>
<organism evidence="2 3">
    <name type="scientific">Niabella ginsenosidivorans</name>
    <dbReference type="NCBI Taxonomy" id="1176587"/>
    <lineage>
        <taxon>Bacteria</taxon>
        <taxon>Pseudomonadati</taxon>
        <taxon>Bacteroidota</taxon>
        <taxon>Chitinophagia</taxon>
        <taxon>Chitinophagales</taxon>
        <taxon>Chitinophagaceae</taxon>
        <taxon>Niabella</taxon>
    </lineage>
</organism>
<dbReference type="InterPro" id="IPR008969">
    <property type="entry name" value="CarboxyPept-like_regulatory"/>
</dbReference>
<dbReference type="OrthoDB" id="606930at2"/>
<keyword evidence="3" id="KW-1185">Reference proteome</keyword>
<proteinExistence type="predicted"/>
<dbReference type="InterPro" id="IPR037066">
    <property type="entry name" value="Plug_dom_sf"/>
</dbReference>
<dbReference type="SUPFAM" id="SSF56935">
    <property type="entry name" value="Porins"/>
    <property type="match status" value="1"/>
</dbReference>
<dbReference type="Gene3D" id="2.170.130.10">
    <property type="entry name" value="TonB-dependent receptor, plug domain"/>
    <property type="match status" value="1"/>
</dbReference>
<evidence type="ECO:0000259" key="1">
    <source>
        <dbReference type="Pfam" id="PF14905"/>
    </source>
</evidence>
<accession>A0A1A9I6J9</accession>
<reference evidence="2 3" key="1">
    <citation type="submission" date="2016-05" db="EMBL/GenBank/DDBJ databases">
        <title>Niabella ginsenosidivorans BS26 whole genome sequencing.</title>
        <authorList>
            <person name="Im W.T."/>
            <person name="Siddiqi M.Z."/>
        </authorList>
    </citation>
    <scope>NUCLEOTIDE SEQUENCE [LARGE SCALE GENOMIC DNA]</scope>
    <source>
        <strain evidence="2 3">BS26</strain>
    </source>
</reference>
<dbReference type="EMBL" id="CP015772">
    <property type="protein sequence ID" value="ANH83298.1"/>
    <property type="molecule type" value="Genomic_DNA"/>
</dbReference>